<evidence type="ECO:0000256" key="2">
    <source>
        <dbReference type="SAM" id="SignalP"/>
    </source>
</evidence>
<gene>
    <name evidence="3" type="ORF">R5W23_005198</name>
</gene>
<evidence type="ECO:0000313" key="3">
    <source>
        <dbReference type="EMBL" id="MDY3563584.1"/>
    </source>
</evidence>
<feature type="region of interest" description="Disordered" evidence="1">
    <location>
        <begin position="26"/>
        <end position="45"/>
    </location>
</feature>
<feature type="compositionally biased region" description="Polar residues" evidence="1">
    <location>
        <begin position="121"/>
        <end position="141"/>
    </location>
</feature>
<dbReference type="RefSeq" id="WP_320689757.1">
    <property type="nucleotide sequence ID" value="NZ_JAXBLV010000244.1"/>
</dbReference>
<feature type="region of interest" description="Disordered" evidence="1">
    <location>
        <begin position="117"/>
        <end position="192"/>
    </location>
</feature>
<comment type="caution">
    <text evidence="3">The sequence shown here is derived from an EMBL/GenBank/DDBJ whole genome shotgun (WGS) entry which is preliminary data.</text>
</comment>
<feature type="compositionally biased region" description="Low complexity" evidence="1">
    <location>
        <begin position="170"/>
        <end position="192"/>
    </location>
</feature>
<sequence>MKMSRTITLKLLTGLTLTGCLTASGCGQSDDGPREQTAADANEPVDETWYDENGNAVQPQWKVDEQGNRVLDGEGRPVPEPGIPRDRHGHLWVYHHGVWVPPIVVFGSAYRTGPVYHSAPARSSSWVSGGSGYRTPNTTTPYRAPSGTGSHPVHAAASGPSSVASTKPPSGSSISRGGFGSTGSASASSASS</sequence>
<feature type="chain" id="PRO_5045804723" description="Lipoprotein" evidence="2">
    <location>
        <begin position="24"/>
        <end position="192"/>
    </location>
</feature>
<dbReference type="EMBL" id="JAXBLV010000244">
    <property type="protein sequence ID" value="MDY3563584.1"/>
    <property type="molecule type" value="Genomic_DNA"/>
</dbReference>
<protein>
    <recommendedName>
        <fullName evidence="5">Lipoprotein</fullName>
    </recommendedName>
</protein>
<keyword evidence="4" id="KW-1185">Reference proteome</keyword>
<dbReference type="Proteomes" id="UP001272242">
    <property type="component" value="Unassembled WGS sequence"/>
</dbReference>
<evidence type="ECO:0000313" key="4">
    <source>
        <dbReference type="Proteomes" id="UP001272242"/>
    </source>
</evidence>
<keyword evidence="2" id="KW-0732">Signal</keyword>
<feature type="compositionally biased region" description="Polar residues" evidence="1">
    <location>
        <begin position="159"/>
        <end position="169"/>
    </location>
</feature>
<organism evidence="3 4">
    <name type="scientific">Gemmata algarum</name>
    <dbReference type="NCBI Taxonomy" id="2975278"/>
    <lineage>
        <taxon>Bacteria</taxon>
        <taxon>Pseudomonadati</taxon>
        <taxon>Planctomycetota</taxon>
        <taxon>Planctomycetia</taxon>
        <taxon>Gemmatales</taxon>
        <taxon>Gemmataceae</taxon>
        <taxon>Gemmata</taxon>
    </lineage>
</organism>
<reference evidence="4" key="1">
    <citation type="journal article" date="2023" name="Mar. Drugs">
        <title>Gemmata algarum, a Novel Planctomycete Isolated from an Algal Mat, Displays Antimicrobial Activity.</title>
        <authorList>
            <person name="Kumar G."/>
            <person name="Kallscheuer N."/>
            <person name="Kashif M."/>
            <person name="Ahamad S."/>
            <person name="Jagadeeshwari U."/>
            <person name="Pannikurungottu S."/>
            <person name="Haufschild T."/>
            <person name="Kabuu M."/>
            <person name="Sasikala C."/>
            <person name="Jogler C."/>
            <person name="Ramana C."/>
        </authorList>
    </citation>
    <scope>NUCLEOTIDE SEQUENCE [LARGE SCALE GENOMIC DNA]</scope>
    <source>
        <strain evidence="4">JC673</strain>
    </source>
</reference>
<name>A0ABU5F8P6_9BACT</name>
<proteinExistence type="predicted"/>
<evidence type="ECO:0000256" key="1">
    <source>
        <dbReference type="SAM" id="MobiDB-lite"/>
    </source>
</evidence>
<feature type="signal peptide" evidence="2">
    <location>
        <begin position="1"/>
        <end position="23"/>
    </location>
</feature>
<accession>A0ABU5F8P6</accession>
<dbReference type="PROSITE" id="PS51257">
    <property type="entry name" value="PROKAR_LIPOPROTEIN"/>
    <property type="match status" value="1"/>
</dbReference>
<evidence type="ECO:0008006" key="5">
    <source>
        <dbReference type="Google" id="ProtNLM"/>
    </source>
</evidence>